<dbReference type="EMBL" id="JH930471">
    <property type="protein sequence ID" value="EKM56301.1"/>
    <property type="molecule type" value="Genomic_DNA"/>
</dbReference>
<feature type="transmembrane region" description="Helical" evidence="1">
    <location>
        <begin position="12"/>
        <end position="30"/>
    </location>
</feature>
<dbReference type="Proteomes" id="UP000008370">
    <property type="component" value="Unassembled WGS sequence"/>
</dbReference>
<accession>K5V1F1</accession>
<dbReference type="GeneID" id="18915749"/>
<gene>
    <name evidence="2" type="ORF">PHACADRAFT_253358</name>
</gene>
<dbReference type="AlphaFoldDB" id="K5V1F1"/>
<evidence type="ECO:0000313" key="3">
    <source>
        <dbReference type="Proteomes" id="UP000008370"/>
    </source>
</evidence>
<protein>
    <submittedName>
        <fullName evidence="2">Uncharacterized protein</fullName>
    </submittedName>
</protein>
<dbReference type="HOGENOM" id="CLU_2606791_0_0_1"/>
<reference evidence="2 3" key="1">
    <citation type="journal article" date="2012" name="BMC Genomics">
        <title>Comparative genomics of the white-rot fungi, Phanerochaete carnosa and P. chrysosporium, to elucidate the genetic basis of the distinct wood types they colonize.</title>
        <authorList>
            <person name="Suzuki H."/>
            <person name="MacDonald J."/>
            <person name="Syed K."/>
            <person name="Salamov A."/>
            <person name="Hori C."/>
            <person name="Aerts A."/>
            <person name="Henrissat B."/>
            <person name="Wiebenga A."/>
            <person name="vanKuyk P.A."/>
            <person name="Barry K."/>
            <person name="Lindquist E."/>
            <person name="LaButti K."/>
            <person name="Lapidus A."/>
            <person name="Lucas S."/>
            <person name="Coutinho P."/>
            <person name="Gong Y."/>
            <person name="Samejima M."/>
            <person name="Mahadevan R."/>
            <person name="Abou-Zaid M."/>
            <person name="de Vries R.P."/>
            <person name="Igarashi K."/>
            <person name="Yadav J.S."/>
            <person name="Grigoriev I.V."/>
            <person name="Master E.R."/>
        </authorList>
    </citation>
    <scope>NUCLEOTIDE SEQUENCE [LARGE SCALE GENOMIC DNA]</scope>
    <source>
        <strain evidence="2 3">HHB-10118-sp</strain>
    </source>
</reference>
<dbReference type="RefSeq" id="XP_007394155.1">
    <property type="nucleotide sequence ID" value="XM_007394093.1"/>
</dbReference>
<proteinExistence type="predicted"/>
<keyword evidence="1" id="KW-0472">Membrane</keyword>
<evidence type="ECO:0000256" key="1">
    <source>
        <dbReference type="SAM" id="Phobius"/>
    </source>
</evidence>
<keyword evidence="3" id="KW-1185">Reference proteome</keyword>
<dbReference type="KEGG" id="pco:PHACADRAFT_253358"/>
<dbReference type="InParanoid" id="K5V1F1"/>
<organism evidence="2 3">
    <name type="scientific">Phanerochaete carnosa (strain HHB-10118-sp)</name>
    <name type="common">White-rot fungus</name>
    <name type="synonym">Peniophora carnosa</name>
    <dbReference type="NCBI Taxonomy" id="650164"/>
    <lineage>
        <taxon>Eukaryota</taxon>
        <taxon>Fungi</taxon>
        <taxon>Dikarya</taxon>
        <taxon>Basidiomycota</taxon>
        <taxon>Agaricomycotina</taxon>
        <taxon>Agaricomycetes</taxon>
        <taxon>Polyporales</taxon>
        <taxon>Phanerochaetaceae</taxon>
        <taxon>Phanerochaete</taxon>
    </lineage>
</organism>
<name>K5V1F1_PHACS</name>
<keyword evidence="1" id="KW-1133">Transmembrane helix</keyword>
<sequence length="79" mass="8493">MNVSADDQTDPFIALIALFGPSVLLSTRLSRCQQRLYLRRCTSSVPLYPPSTSPGRVAASNTSSTSTVGYLTRSLATLI</sequence>
<evidence type="ECO:0000313" key="2">
    <source>
        <dbReference type="EMBL" id="EKM56301.1"/>
    </source>
</evidence>
<keyword evidence="1" id="KW-0812">Transmembrane</keyword>